<dbReference type="InterPro" id="IPR056827">
    <property type="entry name" value="CBM87_Agd3"/>
</dbReference>
<dbReference type="InterPro" id="IPR056826">
    <property type="entry name" value="Agd3_CE"/>
</dbReference>
<dbReference type="InterPro" id="IPR011330">
    <property type="entry name" value="Glyco_hydro/deAcase_b/a-brl"/>
</dbReference>
<organism evidence="3">
    <name type="scientific">Burkholderia stagnalis</name>
    <dbReference type="NCBI Taxonomy" id="1503054"/>
    <lineage>
        <taxon>Bacteria</taxon>
        <taxon>Pseudomonadati</taxon>
        <taxon>Pseudomonadota</taxon>
        <taxon>Betaproteobacteria</taxon>
        <taxon>Burkholderiales</taxon>
        <taxon>Burkholderiaceae</taxon>
        <taxon>Burkholderia</taxon>
        <taxon>Burkholderia cepacia complex</taxon>
    </lineage>
</organism>
<dbReference type="AlphaFoldDB" id="A0A125KF73"/>
<dbReference type="GO" id="GO:0005975">
    <property type="term" value="P:carbohydrate metabolic process"/>
    <property type="evidence" value="ECO:0007669"/>
    <property type="project" value="InterPro"/>
</dbReference>
<evidence type="ECO:0000313" key="3">
    <source>
        <dbReference type="EMBL" id="KWA64212.1"/>
    </source>
</evidence>
<accession>A0A125KF73</accession>
<dbReference type="Pfam" id="PF25115">
    <property type="entry name" value="Agd3_CE"/>
    <property type="match status" value="1"/>
</dbReference>
<evidence type="ECO:0000259" key="1">
    <source>
        <dbReference type="Pfam" id="PF25115"/>
    </source>
</evidence>
<dbReference type="RefSeq" id="WP_060150151.1">
    <property type="nucleotide sequence ID" value="NZ_LPGD01000098.1"/>
</dbReference>
<sequence length="650" mass="69499">MHPNPASRLCQSCAAATRRLVRAHAAASRAAAALALAMLVALGALPLRAVAETPVSIAMKLLVVSANGTEPSFAAITSVLKQVGVPYDTLIATQTPLTAGMLSDGLGNGRYQGVLLSTGNLGYLNPATGNYESAFSAAQWQALWNYEQSFRVRQATLYTYPSGFPDNYGLTLITYANTTATPLQASLTAAGKGIFNYVNGANPITITNAWTYLATPAGSNVVPLLSTSNGYAIASIYTSADGRQNLTITADENPDLRHTLQLAYGVINWVSKGVFLGQRHVYMSPQPDDILIDDDIWDTRSLSDTTGLTYRMTGTDFLNAAAWQGNLNRNVPNAANVKIEWPFVGQGATGIYLLDTLTPVVALNQGAFRWISHTYTHANLDAISSAAATTELQKNVQIARQLGLRLFTADSMVQPDVSGLGNPNFLSAANAFGIRYLVSDTSQPAWNNPSPNTGFTSQYQPSMLIIPRHPTNLYYNVTTPAQWVSEYNHFYAPGGLFPTWDHPLSYSEILDKESEIWLRYMLKYDIDPIMFHQPNLAQYGLLSTSTLLGDLMGATLNKYNALFALPVLSLAEHDIGAAMAARMAYNASGAGGTLLLGATGNSIRLATTKAVTVPVTGISYGSSVETYGGQPISSIALPAGGTLTVPGPAW</sequence>
<evidence type="ECO:0000259" key="2">
    <source>
        <dbReference type="Pfam" id="PF25116"/>
    </source>
</evidence>
<evidence type="ECO:0000313" key="4">
    <source>
        <dbReference type="Proteomes" id="UP000068603"/>
    </source>
</evidence>
<dbReference type="STRING" id="1503054.WT74_11475"/>
<dbReference type="Gene3D" id="3.20.20.370">
    <property type="entry name" value="Glycoside hydrolase/deacetylase"/>
    <property type="match status" value="1"/>
</dbReference>
<dbReference type="EMBL" id="LPHB01000034">
    <property type="protein sequence ID" value="KWA64212.1"/>
    <property type="molecule type" value="Genomic_DNA"/>
</dbReference>
<reference evidence="3 4" key="1">
    <citation type="submission" date="2015-11" db="EMBL/GenBank/DDBJ databases">
        <title>Expanding the genomic diversity of Burkholderia species for the development of highly accurate diagnostics.</title>
        <authorList>
            <person name="Sahl J."/>
            <person name="Keim P."/>
            <person name="Wagner D."/>
        </authorList>
    </citation>
    <scope>NUCLEOTIDE SEQUENCE [LARGE SCALE GENOMIC DNA]</scope>
    <source>
        <strain evidence="3 4">MSMB1960WGS</strain>
    </source>
</reference>
<protein>
    <recommendedName>
        <fullName evidence="5">NodB homology domain-containing protein</fullName>
    </recommendedName>
</protein>
<comment type="caution">
    <text evidence="3">The sequence shown here is derived from an EMBL/GenBank/DDBJ whole genome shotgun (WGS) entry which is preliminary data.</text>
</comment>
<dbReference type="Pfam" id="PF25116">
    <property type="entry name" value="CBM87_Agd3"/>
    <property type="match status" value="1"/>
</dbReference>
<dbReference type="Proteomes" id="UP000068603">
    <property type="component" value="Unassembled WGS sequence"/>
</dbReference>
<proteinExistence type="predicted"/>
<gene>
    <name evidence="3" type="ORF">WT44_11870</name>
</gene>
<feature type="domain" description="Agd3 CBM87" evidence="2">
    <location>
        <begin position="58"/>
        <end position="173"/>
    </location>
</feature>
<dbReference type="SUPFAM" id="SSF88713">
    <property type="entry name" value="Glycoside hydrolase/deacetylase"/>
    <property type="match status" value="1"/>
</dbReference>
<feature type="domain" description="Agd3 deacetylase" evidence="1">
    <location>
        <begin position="363"/>
        <end position="587"/>
    </location>
</feature>
<evidence type="ECO:0008006" key="5">
    <source>
        <dbReference type="Google" id="ProtNLM"/>
    </source>
</evidence>
<name>A0A125KF73_9BURK</name>